<name>A0A2V1HYA8_9MICO</name>
<dbReference type="EMBL" id="QEOP01000001">
    <property type="protein sequence ID" value="PVZ95424.1"/>
    <property type="molecule type" value="Genomic_DNA"/>
</dbReference>
<keyword evidence="3" id="KW-1185">Reference proteome</keyword>
<organism evidence="2 3">
    <name type="scientific">Amnibacterium flavum</name>
    <dbReference type="NCBI Taxonomy" id="2173173"/>
    <lineage>
        <taxon>Bacteria</taxon>
        <taxon>Bacillati</taxon>
        <taxon>Actinomycetota</taxon>
        <taxon>Actinomycetes</taxon>
        <taxon>Micrococcales</taxon>
        <taxon>Microbacteriaceae</taxon>
        <taxon>Amnibacterium</taxon>
    </lineage>
</organism>
<evidence type="ECO:0000313" key="2">
    <source>
        <dbReference type="EMBL" id="PVZ95424.1"/>
    </source>
</evidence>
<dbReference type="InterPro" id="IPR018561">
    <property type="entry name" value="AosR"/>
</dbReference>
<protein>
    <submittedName>
        <fullName evidence="2">Uncharacterized protein</fullName>
    </submittedName>
</protein>
<accession>A0A2V1HYA8</accession>
<feature type="compositionally biased region" description="Basic and acidic residues" evidence="1">
    <location>
        <begin position="1"/>
        <end position="16"/>
    </location>
</feature>
<sequence>MGVHELLRDDEARGRAADAAGAQQRQRCRRDGHARGDGAPRRGHARLRALGDAPTGGRVNSGFVRVGDLIERDFSAEEVDVLTSLAVGLDDTLDAAEGDDPVLDRLLPAAYGDDDPEASAEFARFTRERIAEAKRGRLTRLLLLSADEHGDGSRLSLDEAAAQEWLLALNDIRLALAARIGVDRLGDPRLGPIGDVYDWLGWLQSGLLDTVDG</sequence>
<dbReference type="Proteomes" id="UP000244893">
    <property type="component" value="Unassembled WGS sequence"/>
</dbReference>
<feature type="region of interest" description="Disordered" evidence="1">
    <location>
        <begin position="1"/>
        <end position="43"/>
    </location>
</feature>
<comment type="caution">
    <text evidence="2">The sequence shown here is derived from an EMBL/GenBank/DDBJ whole genome shotgun (WGS) entry which is preliminary data.</text>
</comment>
<dbReference type="OrthoDB" id="3268479at2"/>
<feature type="compositionally biased region" description="Basic and acidic residues" evidence="1">
    <location>
        <begin position="29"/>
        <end position="40"/>
    </location>
</feature>
<proteinExistence type="predicted"/>
<dbReference type="AlphaFoldDB" id="A0A2V1HYA8"/>
<evidence type="ECO:0000313" key="3">
    <source>
        <dbReference type="Proteomes" id="UP000244893"/>
    </source>
</evidence>
<dbReference type="Pfam" id="PF09438">
    <property type="entry name" value="DUF2017"/>
    <property type="match status" value="1"/>
</dbReference>
<evidence type="ECO:0000256" key="1">
    <source>
        <dbReference type="SAM" id="MobiDB-lite"/>
    </source>
</evidence>
<gene>
    <name evidence="2" type="ORF">DDQ50_02620</name>
</gene>
<reference evidence="2 3" key="1">
    <citation type="submission" date="2018-05" db="EMBL/GenBank/DDBJ databases">
        <title>Amnibacterium sp. M8JJ-5, whole genome shotgun sequence.</title>
        <authorList>
            <person name="Tuo L."/>
        </authorList>
    </citation>
    <scope>NUCLEOTIDE SEQUENCE [LARGE SCALE GENOMIC DNA]</scope>
    <source>
        <strain evidence="2 3">M8JJ-5</strain>
    </source>
</reference>